<dbReference type="GO" id="GO:0015031">
    <property type="term" value="P:protein transport"/>
    <property type="evidence" value="ECO:0007669"/>
    <property type="project" value="UniProtKB-KW"/>
</dbReference>
<evidence type="ECO:0000313" key="10">
    <source>
        <dbReference type="Proteomes" id="UP000277457"/>
    </source>
</evidence>
<reference evidence="9 10" key="1">
    <citation type="submission" date="2018-06" db="EMBL/GenBank/DDBJ databases">
        <title>Extensive metabolic versatility and redundancy in microbially diverse, dynamic hydrothermal sediments.</title>
        <authorList>
            <person name="Dombrowski N."/>
            <person name="Teske A."/>
            <person name="Baker B.J."/>
        </authorList>
    </citation>
    <scope>NUCLEOTIDE SEQUENCE [LARGE SCALE GENOMIC DNA]</scope>
    <source>
        <strain evidence="9">B7_G13</strain>
    </source>
</reference>
<proteinExistence type="inferred from homology"/>
<evidence type="ECO:0000256" key="1">
    <source>
        <dbReference type="ARBA" id="ARBA00003041"/>
    </source>
</evidence>
<sequence>MFKIKFFAPLKNARWIPGSSREKPSPLNSSREKNTHNYQNPQRKSFYSQGLVKKQKEEGKEIETAIGMLKKAINEIELEKRKMIAEGEREILKMVLAIARKVIKKEIEVDSDIILRVTKDALRQVADAQKIVIKVNPLDWKRIKEVEKELLPRGSNGNTIQVEMDESIKRGGCIINTERETIDARIDQQIREIEKALMEIEGE</sequence>
<dbReference type="PANTHER" id="PTHR34982">
    <property type="entry name" value="YOP PROTEINS TRANSLOCATION PROTEIN L"/>
    <property type="match status" value="1"/>
</dbReference>
<dbReference type="PANTHER" id="PTHR34982:SF1">
    <property type="entry name" value="FLAGELLAR ASSEMBLY PROTEIN FLIH"/>
    <property type="match status" value="1"/>
</dbReference>
<evidence type="ECO:0000256" key="6">
    <source>
        <dbReference type="ARBA" id="ARBA00023225"/>
    </source>
</evidence>
<dbReference type="GO" id="GO:0044781">
    <property type="term" value="P:bacterial-type flagellum organization"/>
    <property type="evidence" value="ECO:0007669"/>
    <property type="project" value="UniProtKB-KW"/>
</dbReference>
<dbReference type="Proteomes" id="UP000277457">
    <property type="component" value="Unassembled WGS sequence"/>
</dbReference>
<feature type="region of interest" description="Disordered" evidence="7">
    <location>
        <begin position="17"/>
        <end position="44"/>
    </location>
</feature>
<keyword evidence="6" id="KW-1006">Bacterial flagellum protein export</keyword>
<evidence type="ECO:0000256" key="4">
    <source>
        <dbReference type="ARBA" id="ARBA00022795"/>
    </source>
</evidence>
<keyword evidence="4" id="KW-1005">Bacterial flagellum biogenesis</keyword>
<comment type="similarity">
    <text evidence="2">Belongs to the FliH family.</text>
</comment>
<dbReference type="AlphaFoldDB" id="A0A662D4W5"/>
<evidence type="ECO:0000259" key="8">
    <source>
        <dbReference type="Pfam" id="PF02108"/>
    </source>
</evidence>
<evidence type="ECO:0000256" key="5">
    <source>
        <dbReference type="ARBA" id="ARBA00022927"/>
    </source>
</evidence>
<feature type="domain" description="Flagellar assembly protein FliH/Type III secretion system HrpE" evidence="8">
    <location>
        <begin position="65"/>
        <end position="192"/>
    </location>
</feature>
<evidence type="ECO:0000256" key="3">
    <source>
        <dbReference type="ARBA" id="ARBA00022448"/>
    </source>
</evidence>
<dbReference type="InterPro" id="IPR051472">
    <property type="entry name" value="T3SS_Stator/FliH"/>
</dbReference>
<feature type="compositionally biased region" description="Basic and acidic residues" evidence="7">
    <location>
        <begin position="20"/>
        <end position="35"/>
    </location>
</feature>
<accession>A0A662D4W5</accession>
<dbReference type="GO" id="GO:0005829">
    <property type="term" value="C:cytosol"/>
    <property type="evidence" value="ECO:0007669"/>
    <property type="project" value="TreeGrafter"/>
</dbReference>
<evidence type="ECO:0000256" key="7">
    <source>
        <dbReference type="SAM" id="MobiDB-lite"/>
    </source>
</evidence>
<keyword evidence="3" id="KW-0813">Transport</keyword>
<evidence type="ECO:0000256" key="2">
    <source>
        <dbReference type="ARBA" id="ARBA00006602"/>
    </source>
</evidence>
<dbReference type="InterPro" id="IPR018035">
    <property type="entry name" value="Flagellar_FliH/T3SS_HrpE"/>
</dbReference>
<dbReference type="SUPFAM" id="SSF160527">
    <property type="entry name" value="V-type ATPase subunit E-like"/>
    <property type="match status" value="1"/>
</dbReference>
<gene>
    <name evidence="9" type="ORF">DRZ78_01850</name>
</gene>
<comment type="function">
    <text evidence="1">Needed for flagellar regrowth and assembly.</text>
</comment>
<keyword evidence="5" id="KW-0653">Protein transport</keyword>
<evidence type="ECO:0000313" key="9">
    <source>
        <dbReference type="EMBL" id="RLE08062.1"/>
    </source>
</evidence>
<comment type="caution">
    <text evidence="9">The sequence shown here is derived from an EMBL/GenBank/DDBJ whole genome shotgun (WGS) entry which is preliminary data.</text>
</comment>
<protein>
    <recommendedName>
        <fullName evidence="8">Flagellar assembly protein FliH/Type III secretion system HrpE domain-containing protein</fullName>
    </recommendedName>
</protein>
<dbReference type="EMBL" id="QMPY01000048">
    <property type="protein sequence ID" value="RLE08062.1"/>
    <property type="molecule type" value="Genomic_DNA"/>
</dbReference>
<dbReference type="Pfam" id="PF02108">
    <property type="entry name" value="FliH"/>
    <property type="match status" value="1"/>
</dbReference>
<organism evidence="9 10">
    <name type="scientific">Aerophobetes bacterium</name>
    <dbReference type="NCBI Taxonomy" id="2030807"/>
    <lineage>
        <taxon>Bacteria</taxon>
        <taxon>Candidatus Aerophobota</taxon>
    </lineage>
</organism>
<name>A0A662D4W5_UNCAE</name>